<comment type="caution">
    <text evidence="1">The sequence shown here is derived from an EMBL/GenBank/DDBJ whole genome shotgun (WGS) entry which is preliminary data.</text>
</comment>
<reference evidence="1 2" key="1">
    <citation type="submission" date="2019-03" db="EMBL/GenBank/DDBJ databases">
        <title>Genomic Encyclopedia of Type Strains, Phase IV (KMG-IV): sequencing the most valuable type-strain genomes for metagenomic binning, comparative biology and taxonomic classification.</title>
        <authorList>
            <person name="Goeker M."/>
        </authorList>
    </citation>
    <scope>NUCLEOTIDE SEQUENCE [LARGE SCALE GENOMIC DNA]</scope>
    <source>
        <strain evidence="1 2">DSM 103792</strain>
    </source>
</reference>
<proteinExistence type="predicted"/>
<dbReference type="Proteomes" id="UP000295375">
    <property type="component" value="Unassembled WGS sequence"/>
</dbReference>
<dbReference type="RefSeq" id="WP_133590534.1">
    <property type="nucleotide sequence ID" value="NZ_CP037953.1"/>
</dbReference>
<dbReference type="EMBL" id="SNYM01000008">
    <property type="protein sequence ID" value="TDQ48087.1"/>
    <property type="molecule type" value="Genomic_DNA"/>
</dbReference>
<gene>
    <name evidence="1" type="ORF">EV696_10867</name>
</gene>
<protein>
    <submittedName>
        <fullName evidence="1">Uncharacterized protein</fullName>
    </submittedName>
</protein>
<sequence length="568" mass="61539">MSNTKDHLQSYLSNPKFSYDLVVGVTAKSVNSTLKTMLSKNAPAPKVIWYGQANVGDPVLPMDPIPGVDPFAIASGGTPPEALLTSPFVFAIKAGFGLPPGVMPGDLPDILVLSTDSQKVKYNMFFNTFQIATLDWGRRGSYAWSNYTQPDGSPYIFTYQVDMNFNSADPNDKFSSLPADVRNQLLNYNTNTMFSVQQLYLDLNNAGLQSMPQISGVPSNSPVYEKLQLDFINTYWQTIAQAGQFVLGYAVHSNSGTPIRTSLQPTSLNFMVSPYLDDAGAISNNNQLYTLNYLMDTESRQLNVGGPFIWNWVTESEQDTYHGAMAVRREVFANYLNAAISPYLASIAITPTTTYRQFNAGFSWSASASLARTPNQSFTYSPTNDSRVANYSFSASSHHSDKSGLISGHYNLDSVASATIDIVGNEITITLSASMSIDFSNGDLGAADVVGTVGGYSNTIVLVVNVHDDGSITVTDKAGYPTPKILPAKLSSGFMAGVDGVSGLTDRLTANYSAMTEAMKNFGTQVENYLNNSGTKWIFPGGQTFAFKNVAFSAHQDLVAQLTYVEPS</sequence>
<evidence type="ECO:0000313" key="2">
    <source>
        <dbReference type="Proteomes" id="UP000295375"/>
    </source>
</evidence>
<evidence type="ECO:0000313" key="1">
    <source>
        <dbReference type="EMBL" id="TDQ48087.1"/>
    </source>
</evidence>
<organism evidence="1 2">
    <name type="scientific">Permianibacter aggregans</name>
    <dbReference type="NCBI Taxonomy" id="1510150"/>
    <lineage>
        <taxon>Bacteria</taxon>
        <taxon>Pseudomonadati</taxon>
        <taxon>Pseudomonadota</taxon>
        <taxon>Gammaproteobacteria</taxon>
        <taxon>Pseudomonadales</taxon>
        <taxon>Pseudomonadaceae</taxon>
        <taxon>Permianibacter</taxon>
    </lineage>
</organism>
<keyword evidence="2" id="KW-1185">Reference proteome</keyword>
<accession>A0A4V3D7J2</accession>
<dbReference type="OrthoDB" id="612827at2"/>
<name>A0A4V3D7J2_9GAMM</name>
<dbReference type="AlphaFoldDB" id="A0A4V3D7J2"/>